<dbReference type="AlphaFoldDB" id="A0A699X3R1"/>
<name>A0A699X3R1_TANCI</name>
<feature type="non-terminal residue" evidence="2">
    <location>
        <position position="1"/>
    </location>
</feature>
<evidence type="ECO:0000256" key="1">
    <source>
        <dbReference type="SAM" id="MobiDB-lite"/>
    </source>
</evidence>
<feature type="non-terminal residue" evidence="2">
    <location>
        <position position="64"/>
    </location>
</feature>
<reference evidence="2" key="1">
    <citation type="journal article" date="2019" name="Sci. Rep.">
        <title>Draft genome of Tanacetum cinerariifolium, the natural source of mosquito coil.</title>
        <authorList>
            <person name="Yamashiro T."/>
            <person name="Shiraishi A."/>
            <person name="Satake H."/>
            <person name="Nakayama K."/>
        </authorList>
    </citation>
    <scope>NUCLEOTIDE SEQUENCE</scope>
</reference>
<dbReference type="EMBL" id="BKCJ011797602">
    <property type="protein sequence ID" value="GFD53713.1"/>
    <property type="molecule type" value="Genomic_DNA"/>
</dbReference>
<proteinExistence type="predicted"/>
<feature type="region of interest" description="Disordered" evidence="1">
    <location>
        <begin position="38"/>
        <end position="64"/>
    </location>
</feature>
<accession>A0A699X3R1</accession>
<comment type="caution">
    <text evidence="2">The sequence shown here is derived from an EMBL/GenBank/DDBJ whole genome shotgun (WGS) entry which is preliminary data.</text>
</comment>
<gene>
    <name evidence="2" type="ORF">Tci_925682</name>
</gene>
<protein>
    <submittedName>
        <fullName evidence="2">Uncharacterized protein</fullName>
    </submittedName>
</protein>
<organism evidence="2">
    <name type="scientific">Tanacetum cinerariifolium</name>
    <name type="common">Dalmatian daisy</name>
    <name type="synonym">Chrysanthemum cinerariifolium</name>
    <dbReference type="NCBI Taxonomy" id="118510"/>
    <lineage>
        <taxon>Eukaryota</taxon>
        <taxon>Viridiplantae</taxon>
        <taxon>Streptophyta</taxon>
        <taxon>Embryophyta</taxon>
        <taxon>Tracheophyta</taxon>
        <taxon>Spermatophyta</taxon>
        <taxon>Magnoliopsida</taxon>
        <taxon>eudicotyledons</taxon>
        <taxon>Gunneridae</taxon>
        <taxon>Pentapetalae</taxon>
        <taxon>asterids</taxon>
        <taxon>campanulids</taxon>
        <taxon>Asterales</taxon>
        <taxon>Asteraceae</taxon>
        <taxon>Asteroideae</taxon>
        <taxon>Anthemideae</taxon>
        <taxon>Anthemidinae</taxon>
        <taxon>Tanacetum</taxon>
    </lineage>
</organism>
<sequence length="64" mass="6831">EVQQPLVDAQIVPRAVDAAAVEHLKRALRHRRLGADAGEARRSNTVEQGGAEWAVGGAGPVEHR</sequence>
<evidence type="ECO:0000313" key="2">
    <source>
        <dbReference type="EMBL" id="GFD53713.1"/>
    </source>
</evidence>